<comment type="catalytic activity">
    <reaction evidence="14 15">
        <text>N-succinyl-(2S,6S)-2,6-diaminopimelate + H2O = (2S,6S)-2,6-diaminopimelate + succinate</text>
        <dbReference type="Rhea" id="RHEA:22608"/>
        <dbReference type="ChEBI" id="CHEBI:15377"/>
        <dbReference type="ChEBI" id="CHEBI:30031"/>
        <dbReference type="ChEBI" id="CHEBI:57609"/>
        <dbReference type="ChEBI" id="CHEBI:58087"/>
        <dbReference type="EC" id="3.5.1.18"/>
    </reaction>
</comment>
<comment type="subunit">
    <text evidence="3 15">Homodimer.</text>
</comment>
<protein>
    <recommendedName>
        <fullName evidence="5 15">Succinyl-diaminopimelate desuccinylase</fullName>
        <shortName evidence="15">SDAP desuccinylase</shortName>
        <ecNumber evidence="4 15">3.5.1.18</ecNumber>
    </recommendedName>
    <alternativeName>
        <fullName evidence="13 15">N-succinyl-LL-2,6-diaminoheptanedioate amidohydrolase</fullName>
    </alternativeName>
</protein>
<keyword evidence="18" id="KW-1185">Reference proteome</keyword>
<accession>A0ABY0NKY7</accession>
<evidence type="ECO:0000256" key="2">
    <source>
        <dbReference type="ARBA" id="ARBA00006746"/>
    </source>
</evidence>
<dbReference type="InterPro" id="IPR011650">
    <property type="entry name" value="Peptidase_M20_dimer"/>
</dbReference>
<dbReference type="SUPFAM" id="SSF53187">
    <property type="entry name" value="Zn-dependent exopeptidases"/>
    <property type="match status" value="1"/>
</dbReference>
<sequence>MSAAPTSPTPVLPFDPADPVALTQALVRCPSVTPEEGGALALLAAVLSAEGYDVHRPVFSEPGTPDVENLYARIGSTAPVFVIAGHTDVVPVGDEAAWTREPFGGAIENGTLYGRGACDMKGGLAAMVAAAIRYGRDNPDAPGSIAFLVTGDEEGPSVNGTVKLLAWAHERGERFDHCILGEPTNPATMSDMIKIGRRGSLTGKLTVQGTQGHVGYPHLADNPIRGMVRLLAALDATPLDGGTQHFDPSNLEVTTLDVGNPATNVIPAQAKAAFNIRFNDTWTPETLAAELERRLHEAAGNQVRYTLEVQPTNAVAFLTEPGPFVAIVADAIEAETGKRPALSTTGGTSDARFIKNYCPVVEYGVVGKTMHQIDESVAVADLVALERITHRLITSYFAAHRQA</sequence>
<keyword evidence="7 15" id="KW-0479">Metal-binding</keyword>
<evidence type="ECO:0000256" key="9">
    <source>
        <dbReference type="ARBA" id="ARBA00022833"/>
    </source>
</evidence>
<keyword evidence="9 15" id="KW-0862">Zinc</keyword>
<dbReference type="PROSITE" id="PS00759">
    <property type="entry name" value="ARGE_DAPE_CPG2_2"/>
    <property type="match status" value="1"/>
</dbReference>
<evidence type="ECO:0000256" key="13">
    <source>
        <dbReference type="ARBA" id="ARBA00031891"/>
    </source>
</evidence>
<dbReference type="EMBL" id="FNBZ01000001">
    <property type="protein sequence ID" value="SDF65376.1"/>
    <property type="molecule type" value="Genomic_DNA"/>
</dbReference>
<dbReference type="InterPro" id="IPR050072">
    <property type="entry name" value="Peptidase_M20A"/>
</dbReference>
<evidence type="ECO:0000256" key="4">
    <source>
        <dbReference type="ARBA" id="ARBA00011921"/>
    </source>
</evidence>
<evidence type="ECO:0000313" key="17">
    <source>
        <dbReference type="EMBL" id="SDF65376.1"/>
    </source>
</evidence>
<keyword evidence="8 15" id="KW-0378">Hydrolase</keyword>
<organism evidence="17 18">
    <name type="scientific">Bosea robiniae</name>
    <dbReference type="NCBI Taxonomy" id="1036780"/>
    <lineage>
        <taxon>Bacteria</taxon>
        <taxon>Pseudomonadati</taxon>
        <taxon>Pseudomonadota</taxon>
        <taxon>Alphaproteobacteria</taxon>
        <taxon>Hyphomicrobiales</taxon>
        <taxon>Boseaceae</taxon>
        <taxon>Bosea</taxon>
    </lineage>
</organism>
<keyword evidence="12 15" id="KW-0170">Cobalt</keyword>
<feature type="binding site" evidence="15">
    <location>
        <position position="154"/>
    </location>
    <ligand>
        <name>Zn(2+)</name>
        <dbReference type="ChEBI" id="CHEBI:29105"/>
        <label>2</label>
    </ligand>
</feature>
<evidence type="ECO:0000256" key="7">
    <source>
        <dbReference type="ARBA" id="ARBA00022723"/>
    </source>
</evidence>
<comment type="caution">
    <text evidence="17">The sequence shown here is derived from an EMBL/GenBank/DDBJ whole genome shotgun (WGS) entry which is preliminary data.</text>
</comment>
<dbReference type="Proteomes" id="UP000199468">
    <property type="component" value="Unassembled WGS sequence"/>
</dbReference>
<keyword evidence="10 15" id="KW-0220">Diaminopimelate biosynthesis</keyword>
<comment type="similarity">
    <text evidence="2 15">Belongs to the peptidase M20A family. DapE subfamily.</text>
</comment>
<dbReference type="InterPro" id="IPR005941">
    <property type="entry name" value="DapE_proteobac"/>
</dbReference>
<evidence type="ECO:0000256" key="14">
    <source>
        <dbReference type="ARBA" id="ARBA00051301"/>
    </source>
</evidence>
<evidence type="ECO:0000256" key="11">
    <source>
        <dbReference type="ARBA" id="ARBA00023154"/>
    </source>
</evidence>
<evidence type="ECO:0000313" key="18">
    <source>
        <dbReference type="Proteomes" id="UP000199468"/>
    </source>
</evidence>
<dbReference type="PANTHER" id="PTHR43808">
    <property type="entry name" value="ACETYLORNITHINE DEACETYLASE"/>
    <property type="match status" value="1"/>
</dbReference>
<feature type="binding site" evidence="15">
    <location>
        <position position="119"/>
    </location>
    <ligand>
        <name>Zn(2+)</name>
        <dbReference type="ChEBI" id="CHEBI:29105"/>
        <label>1</label>
    </ligand>
</feature>
<dbReference type="InterPro" id="IPR001261">
    <property type="entry name" value="ArgE/DapE_CS"/>
</dbReference>
<gene>
    <name evidence="15" type="primary">dapE</name>
    <name evidence="17" type="ORF">SAMN05421844_1011128</name>
</gene>
<feature type="binding site" evidence="15">
    <location>
        <position position="182"/>
    </location>
    <ligand>
        <name>Zn(2+)</name>
        <dbReference type="ChEBI" id="CHEBI:29105"/>
        <label>1</label>
    </ligand>
</feature>
<proteinExistence type="inferred from homology"/>
<feature type="active site" evidence="15">
    <location>
        <position position="88"/>
    </location>
</feature>
<dbReference type="RefSeq" id="WP_091856104.1">
    <property type="nucleotide sequence ID" value="NZ_FNBZ01000001.1"/>
</dbReference>
<evidence type="ECO:0000256" key="15">
    <source>
        <dbReference type="HAMAP-Rule" id="MF_01690"/>
    </source>
</evidence>
<comment type="pathway">
    <text evidence="1 15">Amino-acid biosynthesis; L-lysine biosynthesis via DAP pathway; LL-2,6-diaminopimelate from (S)-tetrahydrodipicolinate (succinylase route): step 3/3.</text>
</comment>
<feature type="active site" description="Proton acceptor" evidence="15">
    <location>
        <position position="153"/>
    </location>
</feature>
<dbReference type="Pfam" id="PF07687">
    <property type="entry name" value="M20_dimer"/>
    <property type="match status" value="1"/>
</dbReference>
<comment type="cofactor">
    <cofactor evidence="15">
        <name>Zn(2+)</name>
        <dbReference type="ChEBI" id="CHEBI:29105"/>
    </cofactor>
    <cofactor evidence="15">
        <name>Co(2+)</name>
        <dbReference type="ChEBI" id="CHEBI:48828"/>
    </cofactor>
    <text evidence="15">Binds 2 Zn(2+) or Co(2+) ions per subunit.</text>
</comment>
<dbReference type="EC" id="3.5.1.18" evidence="4 15"/>
<dbReference type="SUPFAM" id="SSF55031">
    <property type="entry name" value="Bacterial exopeptidase dimerisation domain"/>
    <property type="match status" value="1"/>
</dbReference>
<feature type="binding site" evidence="15">
    <location>
        <position position="86"/>
    </location>
    <ligand>
        <name>Zn(2+)</name>
        <dbReference type="ChEBI" id="CHEBI:29105"/>
        <label>1</label>
    </ligand>
</feature>
<evidence type="ECO:0000256" key="12">
    <source>
        <dbReference type="ARBA" id="ARBA00023285"/>
    </source>
</evidence>
<evidence type="ECO:0000256" key="1">
    <source>
        <dbReference type="ARBA" id="ARBA00005130"/>
    </source>
</evidence>
<comment type="function">
    <text evidence="15">Catalyzes the hydrolysis of N-succinyl-L,L-diaminopimelic acid (SDAP), forming succinate and LL-2,6-diaminopimelate (DAP), an intermediate involved in the bacterial biosynthesis of lysine and meso-diaminopimelic acid, an essential component of bacterial cell walls.</text>
</comment>
<keyword evidence="6 15" id="KW-0028">Amino-acid biosynthesis</keyword>
<evidence type="ECO:0000256" key="8">
    <source>
        <dbReference type="ARBA" id="ARBA00022801"/>
    </source>
</evidence>
<evidence type="ECO:0000256" key="10">
    <source>
        <dbReference type="ARBA" id="ARBA00022915"/>
    </source>
</evidence>
<feature type="binding site" evidence="15">
    <location>
        <position position="371"/>
    </location>
    <ligand>
        <name>Zn(2+)</name>
        <dbReference type="ChEBI" id="CHEBI:29105"/>
        <label>2</label>
    </ligand>
</feature>
<dbReference type="InterPro" id="IPR002933">
    <property type="entry name" value="Peptidase_M20"/>
</dbReference>
<evidence type="ECO:0000256" key="6">
    <source>
        <dbReference type="ARBA" id="ARBA00022605"/>
    </source>
</evidence>
<dbReference type="InterPro" id="IPR036264">
    <property type="entry name" value="Bact_exopeptidase_dim_dom"/>
</dbReference>
<evidence type="ECO:0000259" key="16">
    <source>
        <dbReference type="Pfam" id="PF07687"/>
    </source>
</evidence>
<dbReference type="Gene3D" id="3.40.630.10">
    <property type="entry name" value="Zn peptidases"/>
    <property type="match status" value="2"/>
</dbReference>
<feature type="binding site" evidence="15">
    <location>
        <position position="119"/>
    </location>
    <ligand>
        <name>Zn(2+)</name>
        <dbReference type="ChEBI" id="CHEBI:29105"/>
        <label>2</label>
    </ligand>
</feature>
<dbReference type="NCBIfam" id="TIGR01246">
    <property type="entry name" value="dapE_proteo"/>
    <property type="match status" value="1"/>
</dbReference>
<evidence type="ECO:0000256" key="3">
    <source>
        <dbReference type="ARBA" id="ARBA00011738"/>
    </source>
</evidence>
<keyword evidence="11 15" id="KW-0457">Lysine biosynthesis</keyword>
<dbReference type="PANTHER" id="PTHR43808:SF31">
    <property type="entry name" value="N-ACETYL-L-CITRULLINE DEACETYLASE"/>
    <property type="match status" value="1"/>
</dbReference>
<dbReference type="NCBIfam" id="NF009557">
    <property type="entry name" value="PRK13009.1"/>
    <property type="match status" value="1"/>
</dbReference>
<reference evidence="17 18" key="1">
    <citation type="submission" date="2016-10" db="EMBL/GenBank/DDBJ databases">
        <authorList>
            <person name="Varghese N."/>
            <person name="Submissions S."/>
        </authorList>
    </citation>
    <scope>NUCLEOTIDE SEQUENCE [LARGE SCALE GENOMIC DNA]</scope>
    <source>
        <strain evidence="17 18">DSM 26672</strain>
    </source>
</reference>
<dbReference type="CDD" id="cd03891">
    <property type="entry name" value="M20_DapE_proteobac"/>
    <property type="match status" value="1"/>
</dbReference>
<dbReference type="Pfam" id="PF01546">
    <property type="entry name" value="Peptidase_M20"/>
    <property type="match status" value="1"/>
</dbReference>
<name>A0ABY0NKY7_9HYPH</name>
<dbReference type="HAMAP" id="MF_01690">
    <property type="entry name" value="DapE"/>
    <property type="match status" value="1"/>
</dbReference>
<feature type="domain" description="Peptidase M20 dimerisation" evidence="16">
    <location>
        <begin position="195"/>
        <end position="300"/>
    </location>
</feature>
<evidence type="ECO:0000256" key="5">
    <source>
        <dbReference type="ARBA" id="ARBA00022391"/>
    </source>
</evidence>